<organism evidence="1">
    <name type="scientific">Anguilla anguilla</name>
    <name type="common">European freshwater eel</name>
    <name type="synonym">Muraena anguilla</name>
    <dbReference type="NCBI Taxonomy" id="7936"/>
    <lineage>
        <taxon>Eukaryota</taxon>
        <taxon>Metazoa</taxon>
        <taxon>Chordata</taxon>
        <taxon>Craniata</taxon>
        <taxon>Vertebrata</taxon>
        <taxon>Euteleostomi</taxon>
        <taxon>Actinopterygii</taxon>
        <taxon>Neopterygii</taxon>
        <taxon>Teleostei</taxon>
        <taxon>Anguilliformes</taxon>
        <taxon>Anguillidae</taxon>
        <taxon>Anguilla</taxon>
    </lineage>
</organism>
<reference evidence="1" key="2">
    <citation type="journal article" date="2015" name="Fish Shellfish Immunol.">
        <title>Early steps in the European eel (Anguilla anguilla)-Vibrio vulnificus interaction in the gills: Role of the RtxA13 toxin.</title>
        <authorList>
            <person name="Callol A."/>
            <person name="Pajuelo D."/>
            <person name="Ebbesson L."/>
            <person name="Teles M."/>
            <person name="MacKenzie S."/>
            <person name="Amaro C."/>
        </authorList>
    </citation>
    <scope>NUCLEOTIDE SEQUENCE</scope>
</reference>
<name>A0A0E9VUZ6_ANGAN</name>
<reference evidence="1" key="1">
    <citation type="submission" date="2014-11" db="EMBL/GenBank/DDBJ databases">
        <authorList>
            <person name="Amaro Gonzalez C."/>
        </authorList>
    </citation>
    <scope>NUCLEOTIDE SEQUENCE</scope>
</reference>
<sequence>MDCSVNHRKGYNGSPESLRLSTRGEVLKLSLMKWSEDIPSNKWRRCLFLKWNQVQKGAVLGTPTYSTAQLFSQLCVKPGMLGKNQAHNYP</sequence>
<proteinExistence type="predicted"/>
<dbReference type="AlphaFoldDB" id="A0A0E9VUZ6"/>
<accession>A0A0E9VUZ6</accession>
<evidence type="ECO:0000313" key="1">
    <source>
        <dbReference type="EMBL" id="JAH81108.1"/>
    </source>
</evidence>
<protein>
    <submittedName>
        <fullName evidence="1">Uncharacterized protein</fullName>
    </submittedName>
</protein>
<dbReference type="EMBL" id="GBXM01027469">
    <property type="protein sequence ID" value="JAH81108.1"/>
    <property type="molecule type" value="Transcribed_RNA"/>
</dbReference>